<organism evidence="1 2">
    <name type="scientific">Sphingomonas montanisoli</name>
    <dbReference type="NCBI Taxonomy" id="2606412"/>
    <lineage>
        <taxon>Bacteria</taxon>
        <taxon>Pseudomonadati</taxon>
        <taxon>Pseudomonadota</taxon>
        <taxon>Alphaproteobacteria</taxon>
        <taxon>Sphingomonadales</taxon>
        <taxon>Sphingomonadaceae</taxon>
        <taxon>Sphingomonas</taxon>
    </lineage>
</organism>
<dbReference type="Proteomes" id="UP000322077">
    <property type="component" value="Unassembled WGS sequence"/>
</dbReference>
<dbReference type="EMBL" id="VTOU01000004">
    <property type="protein sequence ID" value="TZG24887.1"/>
    <property type="molecule type" value="Genomic_DNA"/>
</dbReference>
<reference evidence="1 2" key="1">
    <citation type="submission" date="2019-08" db="EMBL/GenBank/DDBJ databases">
        <authorList>
            <person name="Wang G."/>
            <person name="Xu Z."/>
        </authorList>
    </citation>
    <scope>NUCLEOTIDE SEQUENCE [LARGE SCALE GENOMIC DNA]</scope>
    <source>
        <strain evidence="1 2">ZX</strain>
    </source>
</reference>
<sequence>MNLRVLMAPDQIDKKFTQRGWRLDPALCPGCAAPKPKDPLMGASPSPAAIRGQTETLKLLAQHFDGENGRYVTGWSDATIAKAAGISTETVAAFRIAGFGEIKEPAEVALLRSDINSLEALQRDHASAMSTEIAALRGRLVDLSKVAA</sequence>
<accession>A0A5D9C121</accession>
<proteinExistence type="predicted"/>
<comment type="caution">
    <text evidence="1">The sequence shown here is derived from an EMBL/GenBank/DDBJ whole genome shotgun (WGS) entry which is preliminary data.</text>
</comment>
<evidence type="ECO:0000313" key="2">
    <source>
        <dbReference type="Proteomes" id="UP000322077"/>
    </source>
</evidence>
<evidence type="ECO:0000313" key="1">
    <source>
        <dbReference type="EMBL" id="TZG24887.1"/>
    </source>
</evidence>
<dbReference type="AlphaFoldDB" id="A0A5D9C121"/>
<keyword evidence="2" id="KW-1185">Reference proteome</keyword>
<protein>
    <submittedName>
        <fullName evidence="1">Uncharacterized protein</fullName>
    </submittedName>
</protein>
<dbReference type="RefSeq" id="WP_149523426.1">
    <property type="nucleotide sequence ID" value="NZ_VTOU01000004.1"/>
</dbReference>
<gene>
    <name evidence="1" type="ORF">FYJ91_16530</name>
</gene>
<name>A0A5D9C121_9SPHN</name>